<evidence type="ECO:0000256" key="8">
    <source>
        <dbReference type="ARBA" id="ARBA00049496"/>
    </source>
</evidence>
<dbReference type="GO" id="GO:0047988">
    <property type="term" value="F:hydroxyacid-oxoacid transhydrogenase activity"/>
    <property type="evidence" value="ECO:0007669"/>
    <property type="project" value="UniProtKB-EC"/>
</dbReference>
<name>A0A7S0AUU6_9STRA</name>
<dbReference type="EC" id="1.1.99.24" evidence="4"/>
<dbReference type="Pfam" id="PF25137">
    <property type="entry name" value="ADH_Fe_C"/>
    <property type="match status" value="1"/>
</dbReference>
<dbReference type="Pfam" id="PF00465">
    <property type="entry name" value="Fe-ADH"/>
    <property type="match status" value="1"/>
</dbReference>
<gene>
    <name evidence="11" type="ORF">MPOL1434_LOCUS7977</name>
</gene>
<organism evidence="11">
    <name type="scientific">Minutocellus polymorphus</name>
    <dbReference type="NCBI Taxonomy" id="265543"/>
    <lineage>
        <taxon>Eukaryota</taxon>
        <taxon>Sar</taxon>
        <taxon>Stramenopiles</taxon>
        <taxon>Ochrophyta</taxon>
        <taxon>Bacillariophyta</taxon>
        <taxon>Mediophyceae</taxon>
        <taxon>Cymatosirophycidae</taxon>
        <taxon>Cymatosirales</taxon>
        <taxon>Cymatosiraceae</taxon>
        <taxon>Minutocellus</taxon>
    </lineage>
</organism>
<dbReference type="GO" id="GO:0004022">
    <property type="term" value="F:alcohol dehydrogenase (NAD+) activity"/>
    <property type="evidence" value="ECO:0007669"/>
    <property type="project" value="InterPro"/>
</dbReference>
<evidence type="ECO:0000256" key="2">
    <source>
        <dbReference type="ARBA" id="ARBA00004173"/>
    </source>
</evidence>
<protein>
    <recommendedName>
        <fullName evidence="4">hydroxyacid-oxoacid transhydrogenase</fullName>
        <ecNumber evidence="4">1.1.99.24</ecNumber>
    </recommendedName>
</protein>
<dbReference type="FunFam" id="3.40.50.1970:FF:000003">
    <property type="entry name" value="Alcohol dehydrogenase, iron-containing"/>
    <property type="match status" value="1"/>
</dbReference>
<evidence type="ECO:0000259" key="10">
    <source>
        <dbReference type="Pfam" id="PF25137"/>
    </source>
</evidence>
<evidence type="ECO:0000256" key="6">
    <source>
        <dbReference type="ARBA" id="ARBA00023002"/>
    </source>
</evidence>
<dbReference type="InterPro" id="IPR039697">
    <property type="entry name" value="Alcohol_dehydrogenase_Fe"/>
</dbReference>
<comment type="similarity">
    <text evidence="3">Belongs to the iron-containing alcohol dehydrogenase family. Hydroxyacid-oxoacid transhydrogenase subfamily.</text>
</comment>
<reference evidence="11" key="1">
    <citation type="submission" date="2021-01" db="EMBL/GenBank/DDBJ databases">
        <authorList>
            <person name="Corre E."/>
            <person name="Pelletier E."/>
            <person name="Niang G."/>
            <person name="Scheremetjew M."/>
            <person name="Finn R."/>
            <person name="Kale V."/>
            <person name="Holt S."/>
            <person name="Cochrane G."/>
            <person name="Meng A."/>
            <person name="Brown T."/>
            <person name="Cohen L."/>
        </authorList>
    </citation>
    <scope>NUCLEOTIDE SEQUENCE</scope>
    <source>
        <strain evidence="11">CCMP3303</strain>
    </source>
</reference>
<dbReference type="GO" id="GO:0046872">
    <property type="term" value="F:metal ion binding"/>
    <property type="evidence" value="ECO:0007669"/>
    <property type="project" value="InterPro"/>
</dbReference>
<dbReference type="EMBL" id="HBEJ01013573">
    <property type="protein sequence ID" value="CAD8374422.1"/>
    <property type="molecule type" value="Transcribed_RNA"/>
</dbReference>
<comment type="catalytic activity">
    <reaction evidence="1">
        <text>(S)-3-hydroxybutanoate + 2-oxoglutarate = (R)-2-hydroxyglutarate + acetoacetate</text>
        <dbReference type="Rhea" id="RHEA:23048"/>
        <dbReference type="ChEBI" id="CHEBI:11047"/>
        <dbReference type="ChEBI" id="CHEBI:13705"/>
        <dbReference type="ChEBI" id="CHEBI:15801"/>
        <dbReference type="ChEBI" id="CHEBI:16810"/>
        <dbReference type="EC" id="1.1.99.24"/>
    </reaction>
</comment>
<feature type="domain" description="Alcohol dehydrogenase iron-type/glycerol dehydrogenase GldA" evidence="9">
    <location>
        <begin position="38"/>
        <end position="219"/>
    </location>
</feature>
<comment type="catalytic activity">
    <reaction evidence="8">
        <text>4-hydroxybutanoate + 2-oxoglutarate = (R)-2-hydroxyglutarate + succinate semialdehyde</text>
        <dbReference type="Rhea" id="RHEA:24734"/>
        <dbReference type="ChEBI" id="CHEBI:15801"/>
        <dbReference type="ChEBI" id="CHEBI:16724"/>
        <dbReference type="ChEBI" id="CHEBI:16810"/>
        <dbReference type="ChEBI" id="CHEBI:57706"/>
        <dbReference type="EC" id="1.1.99.24"/>
    </reaction>
</comment>
<dbReference type="InterPro" id="IPR001670">
    <property type="entry name" value="ADH_Fe/GldA"/>
</dbReference>
<evidence type="ECO:0000256" key="5">
    <source>
        <dbReference type="ARBA" id="ARBA00022946"/>
    </source>
</evidence>
<sequence>MRSRLTIIAQRGTFFSSTKRCFASASSEKDQICELAASNIRFGAGSTSEIGADLREMRARNVIVFVDPNISHQNLPCLHTLLDSLSRNNLNVHVYDKVRVEPSDVSFKHAIDFMSNLHSSVGLDAVVALGGGSTIDTAKAANLYTCHPPPDGDFYTYVNPVVGKGRPIPGPLLPLIAVPTTAGTGSETTGVAIFDDIPSKSKTGIAHRRLKPFLGVIDPQNTAAIPPEVAKYSGLDVLCHSIESYTALPYNERPKPQSPLHRPAYQGSNPISDVWSLHALRTAAKHLSQAVRHPENVEARSEMLLAAAAAGVGFGNAGVHLCHGMSYPVASQVKSYVPPGYDGVDHPLVPHGHSVIVNAPSVFRYTGRAAPERHLECARILAAARDDRGTRGTLDGMTKGSNFLASPDDAGKYLAQEIRHIMLDLDVPIGLRALGYDDDDIDELVEGTLPQHRVTKLSPRPVGREELEILFRDALEDG</sequence>
<dbReference type="FunFam" id="1.20.1090.10:FF:000003">
    <property type="entry name" value="Probable hydroxyacid-oxoacid transhydrogenase, mitochondrial"/>
    <property type="match status" value="1"/>
</dbReference>
<proteinExistence type="inferred from homology"/>
<accession>A0A7S0AUU6</accession>
<dbReference type="GO" id="GO:0005739">
    <property type="term" value="C:mitochondrion"/>
    <property type="evidence" value="ECO:0007669"/>
    <property type="project" value="UniProtKB-SubCell"/>
</dbReference>
<keyword evidence="6" id="KW-0560">Oxidoreductase</keyword>
<dbReference type="PANTHER" id="PTHR11496">
    <property type="entry name" value="ALCOHOL DEHYDROGENASE"/>
    <property type="match status" value="1"/>
</dbReference>
<dbReference type="InterPro" id="IPR056798">
    <property type="entry name" value="ADH_Fe_C"/>
</dbReference>
<dbReference type="Gene3D" id="1.20.1090.10">
    <property type="entry name" value="Dehydroquinate synthase-like - alpha domain"/>
    <property type="match status" value="1"/>
</dbReference>
<feature type="domain" description="Fe-containing alcohol dehydrogenase-like C-terminal" evidence="10">
    <location>
        <begin position="267"/>
        <end position="474"/>
    </location>
</feature>
<evidence type="ECO:0000313" key="11">
    <source>
        <dbReference type="EMBL" id="CAD8374422.1"/>
    </source>
</evidence>
<evidence type="ECO:0000256" key="4">
    <source>
        <dbReference type="ARBA" id="ARBA00013182"/>
    </source>
</evidence>
<keyword evidence="5" id="KW-0809">Transit peptide</keyword>
<comment type="subcellular location">
    <subcellularLocation>
        <location evidence="2">Mitochondrion</location>
    </subcellularLocation>
</comment>
<dbReference type="AlphaFoldDB" id="A0A7S0AUU6"/>
<keyword evidence="7" id="KW-0496">Mitochondrion</keyword>
<evidence type="ECO:0000259" key="9">
    <source>
        <dbReference type="Pfam" id="PF00465"/>
    </source>
</evidence>
<dbReference type="SUPFAM" id="SSF56796">
    <property type="entry name" value="Dehydroquinate synthase-like"/>
    <property type="match status" value="1"/>
</dbReference>
<dbReference type="Gene3D" id="3.40.50.1970">
    <property type="match status" value="1"/>
</dbReference>
<evidence type="ECO:0000256" key="3">
    <source>
        <dbReference type="ARBA" id="ARBA00010005"/>
    </source>
</evidence>
<dbReference type="CDD" id="cd08190">
    <property type="entry name" value="HOT"/>
    <property type="match status" value="1"/>
</dbReference>
<dbReference type="PANTHER" id="PTHR11496:SF83">
    <property type="entry name" value="HYDROXYACID-OXOACID TRANSHYDROGENASE, MITOCHONDRIAL"/>
    <property type="match status" value="1"/>
</dbReference>
<evidence type="ECO:0000256" key="1">
    <source>
        <dbReference type="ARBA" id="ARBA00000813"/>
    </source>
</evidence>
<dbReference type="InterPro" id="IPR042157">
    <property type="entry name" value="HOT"/>
</dbReference>
<evidence type="ECO:0000256" key="7">
    <source>
        <dbReference type="ARBA" id="ARBA00023128"/>
    </source>
</evidence>